<comment type="similarity">
    <text evidence="1 5">Belongs to the EF-Ts family.</text>
</comment>
<evidence type="ECO:0000256" key="2">
    <source>
        <dbReference type="ARBA" id="ARBA00016956"/>
    </source>
</evidence>
<dbReference type="FunFam" id="1.10.8.10:FF:000001">
    <property type="entry name" value="Elongation factor Ts"/>
    <property type="match status" value="1"/>
</dbReference>
<feature type="region of interest" description="Involved in Mg(2+) ion dislocation from EF-Tu" evidence="5">
    <location>
        <begin position="80"/>
        <end position="83"/>
    </location>
</feature>
<dbReference type="PANTHER" id="PTHR11741">
    <property type="entry name" value="ELONGATION FACTOR TS"/>
    <property type="match status" value="1"/>
</dbReference>
<comment type="subcellular location">
    <subcellularLocation>
        <location evidence="5">Cytoplasm</location>
    </subcellularLocation>
</comment>
<dbReference type="Gene3D" id="1.10.286.20">
    <property type="match status" value="1"/>
</dbReference>
<dbReference type="InterPro" id="IPR036402">
    <property type="entry name" value="EF-Ts_dimer_sf"/>
</dbReference>
<dbReference type="CDD" id="cd14275">
    <property type="entry name" value="UBA_EF-Ts"/>
    <property type="match status" value="1"/>
</dbReference>
<evidence type="ECO:0000313" key="8">
    <source>
        <dbReference type="Proteomes" id="UP001221217"/>
    </source>
</evidence>
<dbReference type="SUPFAM" id="SSF46934">
    <property type="entry name" value="UBA-like"/>
    <property type="match status" value="1"/>
</dbReference>
<proteinExistence type="inferred from homology"/>
<dbReference type="InterPro" id="IPR014039">
    <property type="entry name" value="Transl_elong_EFTs/EF1B_dimer"/>
</dbReference>
<keyword evidence="3 5" id="KW-0251">Elongation factor</keyword>
<gene>
    <name evidence="5 7" type="primary">tsf</name>
    <name evidence="7" type="ORF">PQJ61_02555</name>
</gene>
<evidence type="ECO:0000256" key="3">
    <source>
        <dbReference type="ARBA" id="ARBA00022768"/>
    </source>
</evidence>
<dbReference type="GO" id="GO:0003746">
    <property type="term" value="F:translation elongation factor activity"/>
    <property type="evidence" value="ECO:0007669"/>
    <property type="project" value="UniProtKB-UniRule"/>
</dbReference>
<name>A0AAJ1ID86_9SPIO</name>
<dbReference type="PANTHER" id="PTHR11741:SF0">
    <property type="entry name" value="ELONGATION FACTOR TS, MITOCHONDRIAL"/>
    <property type="match status" value="1"/>
</dbReference>
<dbReference type="InterPro" id="IPR009060">
    <property type="entry name" value="UBA-like_sf"/>
</dbReference>
<dbReference type="SUPFAM" id="SSF54713">
    <property type="entry name" value="Elongation factor Ts (EF-Ts), dimerisation domain"/>
    <property type="match status" value="2"/>
</dbReference>
<keyword evidence="5" id="KW-0963">Cytoplasm</keyword>
<evidence type="ECO:0000256" key="4">
    <source>
        <dbReference type="ARBA" id="ARBA00022917"/>
    </source>
</evidence>
<evidence type="ECO:0000256" key="5">
    <source>
        <dbReference type="HAMAP-Rule" id="MF_00050"/>
    </source>
</evidence>
<accession>A0AAJ1ID86</accession>
<dbReference type="NCBIfam" id="TIGR00116">
    <property type="entry name" value="tsf"/>
    <property type="match status" value="1"/>
</dbReference>
<dbReference type="EMBL" id="JAQQAL010000008">
    <property type="protein sequence ID" value="MDC7225627.1"/>
    <property type="molecule type" value="Genomic_DNA"/>
</dbReference>
<dbReference type="PROSITE" id="PS01126">
    <property type="entry name" value="EF_TS_1"/>
    <property type="match status" value="1"/>
</dbReference>
<keyword evidence="4 5" id="KW-0648">Protein biosynthesis</keyword>
<organism evidence="7 8">
    <name type="scientific">Candidatus Thalassospirochaeta sargassi</name>
    <dbReference type="NCBI Taxonomy" id="3119039"/>
    <lineage>
        <taxon>Bacteria</taxon>
        <taxon>Pseudomonadati</taxon>
        <taxon>Spirochaetota</taxon>
        <taxon>Spirochaetia</taxon>
        <taxon>Spirochaetales</taxon>
        <taxon>Spirochaetaceae</taxon>
        <taxon>Candidatus Thalassospirochaeta</taxon>
    </lineage>
</organism>
<dbReference type="HAMAP" id="MF_00050">
    <property type="entry name" value="EF_Ts"/>
    <property type="match status" value="1"/>
</dbReference>
<dbReference type="AlphaFoldDB" id="A0AAJ1ID86"/>
<sequence length="281" mass="30857">MADVKPADVKKLRDKTGAGMLDCKKALVEAEGDFAKAEKLLKEQGLAAAAKRGDRATNEGRIFTKIADGKAAILELACETDFVAINENFVNAGKELVEAIVADNLTEITPDLEEKVKLAISKLKENMSIKRFKSFVLADNEFCMDYIHGEGGIGVLVKLSADDKSLFDNDAVKEFAFDCALHIAAFNPLYLSKEVVDEAYTKEQTEIFMKQAENLGKPEKVLQGIVKGKLNKHFAQICLLDQPFVKDDKNSLANVLASVGKEAGGKLKIEDFVYYRVGEEV</sequence>
<dbReference type="InterPro" id="IPR001816">
    <property type="entry name" value="Transl_elong_EFTs/EF1B"/>
</dbReference>
<dbReference type="GO" id="GO:0005737">
    <property type="term" value="C:cytoplasm"/>
    <property type="evidence" value="ECO:0007669"/>
    <property type="project" value="UniProtKB-SubCell"/>
</dbReference>
<comment type="caution">
    <text evidence="7">The sequence shown here is derived from an EMBL/GenBank/DDBJ whole genome shotgun (WGS) entry which is preliminary data.</text>
</comment>
<evidence type="ECO:0000256" key="1">
    <source>
        <dbReference type="ARBA" id="ARBA00005532"/>
    </source>
</evidence>
<protein>
    <recommendedName>
        <fullName evidence="2 5">Elongation factor Ts</fullName>
        <shortName evidence="5">EF-Ts</shortName>
    </recommendedName>
</protein>
<evidence type="ECO:0000259" key="6">
    <source>
        <dbReference type="Pfam" id="PF00889"/>
    </source>
</evidence>
<feature type="domain" description="Translation elongation factor EFTs/EF1B dimerisation" evidence="6">
    <location>
        <begin position="71"/>
        <end position="279"/>
    </location>
</feature>
<dbReference type="Proteomes" id="UP001221217">
    <property type="component" value="Unassembled WGS sequence"/>
</dbReference>
<dbReference type="Gene3D" id="1.10.8.10">
    <property type="entry name" value="DNA helicase RuvA subunit, C-terminal domain"/>
    <property type="match status" value="1"/>
</dbReference>
<reference evidence="7 8" key="1">
    <citation type="submission" date="2022-12" db="EMBL/GenBank/DDBJ databases">
        <title>Metagenome assembled genome from gulf of manar.</title>
        <authorList>
            <person name="Kohli P."/>
            <person name="Pk S."/>
            <person name="Venkata Ramana C."/>
            <person name="Sasikala C."/>
        </authorList>
    </citation>
    <scope>NUCLEOTIDE SEQUENCE [LARGE SCALE GENOMIC DNA]</scope>
    <source>
        <strain evidence="7">JB008</strain>
    </source>
</reference>
<evidence type="ECO:0000313" key="7">
    <source>
        <dbReference type="EMBL" id="MDC7225627.1"/>
    </source>
</evidence>
<dbReference type="Gene3D" id="3.30.479.20">
    <property type="entry name" value="Elongation factor Ts, dimerisation domain"/>
    <property type="match status" value="2"/>
</dbReference>
<dbReference type="InterPro" id="IPR018101">
    <property type="entry name" value="Transl_elong_Ts_CS"/>
</dbReference>
<dbReference type="Pfam" id="PF00889">
    <property type="entry name" value="EF_TS"/>
    <property type="match status" value="1"/>
</dbReference>
<comment type="function">
    <text evidence="5">Associates with the EF-Tu.GDP complex and induces the exchange of GDP to GTP. It remains bound to the aminoacyl-tRNA.EF-Tu.GTP complex up to the GTP hydrolysis stage on the ribosome.</text>
</comment>